<proteinExistence type="predicted"/>
<name>A0ABQ5C6Q1_9ASTR</name>
<dbReference type="Proteomes" id="UP001151760">
    <property type="component" value="Unassembled WGS sequence"/>
</dbReference>
<feature type="transmembrane region" description="Helical" evidence="1">
    <location>
        <begin position="115"/>
        <end position="135"/>
    </location>
</feature>
<sequence length="174" mass="19870">MHDPRDPYITALKRFFAFVVVLLIMLCSFIVSSTYYDYCVFILMDDWAGCLLLVGHHPCIVCFLAESFINGLRNVQVTCLVLVLKLNIDGVANVVAEYGLDPVICYVSLHTTSTLLYLGSIETMLVLSICLQIQFNINARNTFRSTFILFVSLLLRDKFEFFMSLQDSSMQIFF</sequence>
<comment type="caution">
    <text evidence="2">The sequence shown here is derived from an EMBL/GenBank/DDBJ whole genome shotgun (WGS) entry which is preliminary data.</text>
</comment>
<organism evidence="2 3">
    <name type="scientific">Tanacetum coccineum</name>
    <dbReference type="NCBI Taxonomy" id="301880"/>
    <lineage>
        <taxon>Eukaryota</taxon>
        <taxon>Viridiplantae</taxon>
        <taxon>Streptophyta</taxon>
        <taxon>Embryophyta</taxon>
        <taxon>Tracheophyta</taxon>
        <taxon>Spermatophyta</taxon>
        <taxon>Magnoliopsida</taxon>
        <taxon>eudicotyledons</taxon>
        <taxon>Gunneridae</taxon>
        <taxon>Pentapetalae</taxon>
        <taxon>asterids</taxon>
        <taxon>campanulids</taxon>
        <taxon>Asterales</taxon>
        <taxon>Asteraceae</taxon>
        <taxon>Asteroideae</taxon>
        <taxon>Anthemideae</taxon>
        <taxon>Anthemidinae</taxon>
        <taxon>Tanacetum</taxon>
    </lineage>
</organism>
<keyword evidence="3" id="KW-1185">Reference proteome</keyword>
<evidence type="ECO:0000313" key="2">
    <source>
        <dbReference type="EMBL" id="GJT20894.1"/>
    </source>
</evidence>
<reference evidence="2" key="2">
    <citation type="submission" date="2022-01" db="EMBL/GenBank/DDBJ databases">
        <authorList>
            <person name="Yamashiro T."/>
            <person name="Shiraishi A."/>
            <person name="Satake H."/>
            <person name="Nakayama K."/>
        </authorList>
    </citation>
    <scope>NUCLEOTIDE SEQUENCE</scope>
</reference>
<dbReference type="EMBL" id="BQNB010013843">
    <property type="protein sequence ID" value="GJT20894.1"/>
    <property type="molecule type" value="Genomic_DNA"/>
</dbReference>
<evidence type="ECO:0008006" key="4">
    <source>
        <dbReference type="Google" id="ProtNLM"/>
    </source>
</evidence>
<evidence type="ECO:0000313" key="3">
    <source>
        <dbReference type="Proteomes" id="UP001151760"/>
    </source>
</evidence>
<keyword evidence="1" id="KW-0812">Transmembrane</keyword>
<accession>A0ABQ5C6Q1</accession>
<keyword evidence="1" id="KW-0472">Membrane</keyword>
<evidence type="ECO:0000256" key="1">
    <source>
        <dbReference type="SAM" id="Phobius"/>
    </source>
</evidence>
<feature type="transmembrane region" description="Helical" evidence="1">
    <location>
        <begin position="15"/>
        <end position="36"/>
    </location>
</feature>
<reference evidence="2" key="1">
    <citation type="journal article" date="2022" name="Int. J. Mol. Sci.">
        <title>Draft Genome of Tanacetum Coccineum: Genomic Comparison of Closely Related Tanacetum-Family Plants.</title>
        <authorList>
            <person name="Yamashiro T."/>
            <person name="Shiraishi A."/>
            <person name="Nakayama K."/>
            <person name="Satake H."/>
        </authorList>
    </citation>
    <scope>NUCLEOTIDE SEQUENCE</scope>
</reference>
<keyword evidence="1" id="KW-1133">Transmembrane helix</keyword>
<gene>
    <name evidence="2" type="ORF">Tco_0890831</name>
</gene>
<protein>
    <recommendedName>
        <fullName evidence="4">Transmembrane protein</fullName>
    </recommendedName>
</protein>